<dbReference type="InterPro" id="IPR036322">
    <property type="entry name" value="WD40_repeat_dom_sf"/>
</dbReference>
<evidence type="ECO:0000313" key="5">
    <source>
        <dbReference type="Proteomes" id="UP001218218"/>
    </source>
</evidence>
<dbReference type="Proteomes" id="UP001218218">
    <property type="component" value="Unassembled WGS sequence"/>
</dbReference>
<name>A0AAD6ZIW7_9AGAR</name>
<dbReference type="InterPro" id="IPR001680">
    <property type="entry name" value="WD40_rpt"/>
</dbReference>
<evidence type="ECO:0000256" key="3">
    <source>
        <dbReference type="PROSITE-ProRule" id="PRU00221"/>
    </source>
</evidence>
<keyword evidence="2" id="KW-0677">Repeat</keyword>
<feature type="repeat" description="WD" evidence="3">
    <location>
        <begin position="20"/>
        <end position="60"/>
    </location>
</feature>
<keyword evidence="1 3" id="KW-0853">WD repeat</keyword>
<accession>A0AAD6ZIW7</accession>
<dbReference type="InterPro" id="IPR051179">
    <property type="entry name" value="WD_repeat_multifunction"/>
</dbReference>
<dbReference type="Pfam" id="PF00400">
    <property type="entry name" value="WD40"/>
    <property type="match status" value="1"/>
</dbReference>
<keyword evidence="5" id="KW-1185">Reference proteome</keyword>
<dbReference type="PROSITE" id="PS50082">
    <property type="entry name" value="WD_REPEATS_2"/>
    <property type="match status" value="1"/>
</dbReference>
<comment type="caution">
    <text evidence="4">The sequence shown here is derived from an EMBL/GenBank/DDBJ whole genome shotgun (WGS) entry which is preliminary data.</text>
</comment>
<dbReference type="Gene3D" id="2.130.10.10">
    <property type="entry name" value="YVTN repeat-like/Quinoprotein amine dehydrogenase"/>
    <property type="match status" value="1"/>
</dbReference>
<gene>
    <name evidence="4" type="ORF">DFH08DRAFT_817528</name>
</gene>
<dbReference type="InterPro" id="IPR015943">
    <property type="entry name" value="WD40/YVTN_repeat-like_dom_sf"/>
</dbReference>
<organism evidence="4 5">
    <name type="scientific">Mycena albidolilacea</name>
    <dbReference type="NCBI Taxonomy" id="1033008"/>
    <lineage>
        <taxon>Eukaryota</taxon>
        <taxon>Fungi</taxon>
        <taxon>Dikarya</taxon>
        <taxon>Basidiomycota</taxon>
        <taxon>Agaricomycotina</taxon>
        <taxon>Agaricomycetes</taxon>
        <taxon>Agaricomycetidae</taxon>
        <taxon>Agaricales</taxon>
        <taxon>Marasmiineae</taxon>
        <taxon>Mycenaceae</taxon>
        <taxon>Mycena</taxon>
    </lineage>
</organism>
<dbReference type="SUPFAM" id="SSF50978">
    <property type="entry name" value="WD40 repeat-like"/>
    <property type="match status" value="1"/>
</dbReference>
<evidence type="ECO:0000256" key="2">
    <source>
        <dbReference type="ARBA" id="ARBA00022737"/>
    </source>
</evidence>
<evidence type="ECO:0000313" key="4">
    <source>
        <dbReference type="EMBL" id="KAJ7323497.1"/>
    </source>
</evidence>
<dbReference type="SMART" id="SM00320">
    <property type="entry name" value="WD40"/>
    <property type="match status" value="3"/>
</dbReference>
<dbReference type="AlphaFoldDB" id="A0AAD6ZIW7"/>
<dbReference type="PANTHER" id="PTHR19857">
    <property type="entry name" value="MITOCHONDRIAL DIVISION PROTEIN 1-RELATED"/>
    <property type="match status" value="1"/>
</dbReference>
<sequence length="958" mass="104649">MSFLPRRTSKHNSYILQSKLRGHSGGIVRLRATEDGRLLASGGTDGTKVWDLSTMRELESLKSPETRGASTALIWIKREDDLGEALFYGTQNGQLGLVVFEEISCVHIVNPAKITGLAFDAPSDRLAVCHRGDMVQVYTISGTMSLKEVFSLELKNVAPRAIAFGQMHFNDRDIMVFGLYGGDIYTLRGSNGKAVGEPWNVGAFIGDIALDVGKGVLIMDEPSSGTNLYRLEDHTRVKTFPIAVTKHMRLRQVDFLEECKFIVSGSDHGIVYVFDRRSGDIVDELRVDPCEWVQTIAAADCAGVSTIFVAKSHDLVGSNETFVWRKKSKKRFGVVGIVCAFLCSGGSTSGIWVPELSYNLNVEGTCVSGLTFSGGGAANVQHQQARPTEWSSNLLPSTTADVTPSLTHAGALAELRPVLIPVSAHSPYITSDDRQRQVPSAPPLPDVGFKRLFYVLASSNELPLLPFCVARLAHFQDLPPATYISLFCHRCDICPTCGSSPSTARTATPVTVPPVPAPGHGPAPATPYTPPEGPQAPVVPINVRILLQIPIQFLFTLFLLEHQFTGDWCLILPYAAYSIRLYAHALQAVVPMNDSIRLYVHALQANVIVPKSSSPGTFPFYHKAATDKMLLFPLPILVSLPCRSCPTFQGASHRAEIQTFRDAQEATAKDLDNLADVFTGLVVTDDGPDVRGQRHSKLFSSRDDLQSSLPNVPRSFQPLSPPEAISSIQTFVNSAPKRTALPTRKERCTNTLADILGRIRTAQQSLDLVYELYATNSDHASARLSLHAVAETVVTAGKLLRSVKAAKNDKELAKMWDEVHTEALVLDKLVDCVGAIVPKADIEMDEVVVEYNTEHHFEDPIGDHDTVSQIVILFALISNVVIGLATDPCNFLIDTVTLIIKLTMSLCYPPGVEYNAKQHDVLSQLPMTLEDALKMFKLEPKPGSSRLAHLVITRMSLG</sequence>
<protein>
    <submittedName>
        <fullName evidence="4">Uncharacterized protein</fullName>
    </submittedName>
</protein>
<reference evidence="4" key="1">
    <citation type="submission" date="2023-03" db="EMBL/GenBank/DDBJ databases">
        <title>Massive genome expansion in bonnet fungi (Mycena s.s.) driven by repeated elements and novel gene families across ecological guilds.</title>
        <authorList>
            <consortium name="Lawrence Berkeley National Laboratory"/>
            <person name="Harder C.B."/>
            <person name="Miyauchi S."/>
            <person name="Viragh M."/>
            <person name="Kuo A."/>
            <person name="Thoen E."/>
            <person name="Andreopoulos B."/>
            <person name="Lu D."/>
            <person name="Skrede I."/>
            <person name="Drula E."/>
            <person name="Henrissat B."/>
            <person name="Morin E."/>
            <person name="Kohler A."/>
            <person name="Barry K."/>
            <person name="LaButti K."/>
            <person name="Morin E."/>
            <person name="Salamov A."/>
            <person name="Lipzen A."/>
            <person name="Mereny Z."/>
            <person name="Hegedus B."/>
            <person name="Baldrian P."/>
            <person name="Stursova M."/>
            <person name="Weitz H."/>
            <person name="Taylor A."/>
            <person name="Grigoriev I.V."/>
            <person name="Nagy L.G."/>
            <person name="Martin F."/>
            <person name="Kauserud H."/>
        </authorList>
    </citation>
    <scope>NUCLEOTIDE SEQUENCE</scope>
    <source>
        <strain evidence="4">CBHHK002</strain>
    </source>
</reference>
<dbReference type="EMBL" id="JARIHO010000046">
    <property type="protein sequence ID" value="KAJ7323497.1"/>
    <property type="molecule type" value="Genomic_DNA"/>
</dbReference>
<evidence type="ECO:0000256" key="1">
    <source>
        <dbReference type="ARBA" id="ARBA00022574"/>
    </source>
</evidence>
<proteinExistence type="predicted"/>